<keyword evidence="8" id="KW-1185">Reference proteome</keyword>
<reference evidence="7 8" key="1">
    <citation type="submission" date="2006-06" db="EMBL/GenBank/DDBJ databases">
        <title>Complete sequence of Rubrobacter xylanophilus DSM 9941.</title>
        <authorList>
            <consortium name="US DOE Joint Genome Institute"/>
            <person name="Copeland A."/>
            <person name="Lucas S."/>
            <person name="Lapidus A."/>
            <person name="Barry K."/>
            <person name="Detter J.C."/>
            <person name="Glavina del Rio T."/>
            <person name="Hammon N."/>
            <person name="Israni S."/>
            <person name="Dalin E."/>
            <person name="Tice H."/>
            <person name="Pitluck S."/>
            <person name="Munk A.C."/>
            <person name="Brettin T."/>
            <person name="Bruce D."/>
            <person name="Han C."/>
            <person name="Tapia R."/>
            <person name="Gilna P."/>
            <person name="Schmutz J."/>
            <person name="Larimer F."/>
            <person name="Land M."/>
            <person name="Hauser L."/>
            <person name="Kyrpides N."/>
            <person name="Lykidis A."/>
            <person name="da Costa M.S."/>
            <person name="Rainey F.A."/>
            <person name="Empadinhas N."/>
            <person name="Jolivet E."/>
            <person name="Battista J.R."/>
            <person name="Richardson P."/>
        </authorList>
    </citation>
    <scope>NUCLEOTIDE SEQUENCE [LARGE SCALE GENOMIC DNA]</scope>
    <source>
        <strain evidence="8">DSM 9941 / NBRC 16129 / PRD-1</strain>
    </source>
</reference>
<protein>
    <recommendedName>
        <fullName evidence="4">Phosphate-binding protein</fullName>
    </recommendedName>
</protein>
<sequence length="370" mass="38568">MSGLKGWKLVCAGLALSSLLLAGCATVDEASPQQGGGSGGGSQGAAQRINGAGASFPAPFYSAVFQRFAQEEGIEVNYQSIGSSGGREQFIQKTVAFGASDEPMSEEEMREAGGNPLHIATVGGAVVPVYNIEGVDSGLNFTGRVLADIYLGNITRWNDPAIAELNPGVELPDAKIAVVHRSDGSGTTNIWTSYLAAVSPEWKSGPGAGGEIKWPTGIGGDGNEGVAGLVKQTPNSIGYVGLEYAVQNELAYGDVGEEGAFVRPSVESARAAIAAAGDEIPEDLRFTISSANPQGEGVYPITGLTWILVRQQMDDPAQCRAVAQAAWYLTHEGQSLAPDLNYVPLPENIVSRDEELIRSMEAGGEKCYAG</sequence>
<dbReference type="SUPFAM" id="SSF53850">
    <property type="entry name" value="Periplasmic binding protein-like II"/>
    <property type="match status" value="1"/>
</dbReference>
<gene>
    <name evidence="7" type="ordered locus">Rxyl_0818</name>
</gene>
<dbReference type="GO" id="GO:0035435">
    <property type="term" value="P:phosphate ion transmembrane transport"/>
    <property type="evidence" value="ECO:0007669"/>
    <property type="project" value="InterPro"/>
</dbReference>
<evidence type="ECO:0000256" key="5">
    <source>
        <dbReference type="SAM" id="SignalP"/>
    </source>
</evidence>
<dbReference type="InterPro" id="IPR024370">
    <property type="entry name" value="PBP_domain"/>
</dbReference>
<evidence type="ECO:0000313" key="8">
    <source>
        <dbReference type="Proteomes" id="UP000006637"/>
    </source>
</evidence>
<dbReference type="PIRSF" id="PIRSF002756">
    <property type="entry name" value="PstS"/>
    <property type="match status" value="1"/>
</dbReference>
<keyword evidence="5" id="KW-0732">Signal</keyword>
<keyword evidence="2 4" id="KW-0813">Transport</keyword>
<dbReference type="EMBL" id="CP000386">
    <property type="protein sequence ID" value="ABG03786.1"/>
    <property type="molecule type" value="Genomic_DNA"/>
</dbReference>
<dbReference type="InterPro" id="IPR050962">
    <property type="entry name" value="Phosphate-bind_PstS"/>
</dbReference>
<dbReference type="PhylomeDB" id="Q1AXU2"/>
<dbReference type="PANTHER" id="PTHR42996:SF1">
    <property type="entry name" value="PHOSPHATE-BINDING PROTEIN PSTS"/>
    <property type="match status" value="1"/>
</dbReference>
<organism evidence="7 8">
    <name type="scientific">Rubrobacter xylanophilus (strain DSM 9941 / JCM 11954 / NBRC 16129 / PRD-1)</name>
    <dbReference type="NCBI Taxonomy" id="266117"/>
    <lineage>
        <taxon>Bacteria</taxon>
        <taxon>Bacillati</taxon>
        <taxon>Actinomycetota</taxon>
        <taxon>Rubrobacteria</taxon>
        <taxon>Rubrobacterales</taxon>
        <taxon>Rubrobacteraceae</taxon>
        <taxon>Rubrobacter</taxon>
    </lineage>
</organism>
<dbReference type="Gene3D" id="3.40.190.10">
    <property type="entry name" value="Periplasmic binding protein-like II"/>
    <property type="match status" value="2"/>
</dbReference>
<comment type="similarity">
    <text evidence="1 4">Belongs to the PstS family.</text>
</comment>
<dbReference type="GO" id="GO:0043190">
    <property type="term" value="C:ATP-binding cassette (ABC) transporter complex"/>
    <property type="evidence" value="ECO:0007669"/>
    <property type="project" value="InterPro"/>
</dbReference>
<dbReference type="AlphaFoldDB" id="Q1AXU2"/>
<dbReference type="HOGENOM" id="CLU_034528_1_1_11"/>
<evidence type="ECO:0000256" key="3">
    <source>
        <dbReference type="ARBA" id="ARBA00022592"/>
    </source>
</evidence>
<dbReference type="eggNOG" id="COG0226">
    <property type="taxonomic scope" value="Bacteria"/>
</dbReference>
<dbReference type="RefSeq" id="WP_011563804.1">
    <property type="nucleotide sequence ID" value="NC_008148.1"/>
</dbReference>
<dbReference type="STRING" id="266117.Rxyl_0818"/>
<dbReference type="InterPro" id="IPR005673">
    <property type="entry name" value="ABC_phos-bd_PstS"/>
</dbReference>
<dbReference type="Pfam" id="PF12849">
    <property type="entry name" value="PBP_like_2"/>
    <property type="match status" value="1"/>
</dbReference>
<evidence type="ECO:0000259" key="6">
    <source>
        <dbReference type="Pfam" id="PF12849"/>
    </source>
</evidence>
<accession>Q1AXU2</accession>
<dbReference type="GO" id="GO:0042301">
    <property type="term" value="F:phosphate ion binding"/>
    <property type="evidence" value="ECO:0007669"/>
    <property type="project" value="InterPro"/>
</dbReference>
<dbReference type="Proteomes" id="UP000006637">
    <property type="component" value="Chromosome"/>
</dbReference>
<keyword evidence="3 4" id="KW-0592">Phosphate transport</keyword>
<dbReference type="PROSITE" id="PS51257">
    <property type="entry name" value="PROKAR_LIPOPROTEIN"/>
    <property type="match status" value="1"/>
</dbReference>
<feature type="chain" id="PRO_5039636667" description="Phosphate-binding protein" evidence="5">
    <location>
        <begin position="23"/>
        <end position="370"/>
    </location>
</feature>
<dbReference type="NCBIfam" id="TIGR00975">
    <property type="entry name" value="3a0107s03"/>
    <property type="match status" value="1"/>
</dbReference>
<dbReference type="CDD" id="cd13565">
    <property type="entry name" value="PBP2_PstS"/>
    <property type="match status" value="1"/>
</dbReference>
<evidence type="ECO:0000313" key="7">
    <source>
        <dbReference type="EMBL" id="ABG03786.1"/>
    </source>
</evidence>
<dbReference type="PANTHER" id="PTHR42996">
    <property type="entry name" value="PHOSPHATE-BINDING PROTEIN PSTS"/>
    <property type="match status" value="1"/>
</dbReference>
<proteinExistence type="inferred from homology"/>
<feature type="signal peptide" evidence="5">
    <location>
        <begin position="1"/>
        <end position="22"/>
    </location>
</feature>
<evidence type="ECO:0000256" key="2">
    <source>
        <dbReference type="ARBA" id="ARBA00022448"/>
    </source>
</evidence>
<feature type="domain" description="PBP" evidence="6">
    <location>
        <begin position="42"/>
        <end position="315"/>
    </location>
</feature>
<name>Q1AXU2_RUBXD</name>
<evidence type="ECO:0000256" key="1">
    <source>
        <dbReference type="ARBA" id="ARBA00008725"/>
    </source>
</evidence>
<evidence type="ECO:0000256" key="4">
    <source>
        <dbReference type="PIRNR" id="PIRNR002756"/>
    </source>
</evidence>
<dbReference type="KEGG" id="rxy:Rxyl_0818"/>